<dbReference type="Proteomes" id="UP000683360">
    <property type="component" value="Unassembled WGS sequence"/>
</dbReference>
<dbReference type="EMBL" id="CAJPWZ010000148">
    <property type="protein sequence ID" value="CAG2186879.1"/>
    <property type="molecule type" value="Genomic_DNA"/>
</dbReference>
<evidence type="ECO:0000259" key="2">
    <source>
        <dbReference type="Pfam" id="PF18738"/>
    </source>
</evidence>
<comment type="caution">
    <text evidence="3">The sequence shown here is derived from an EMBL/GenBank/DDBJ whole genome shotgun (WGS) entry which is preliminary data.</text>
</comment>
<dbReference type="AlphaFoldDB" id="A0A8S3PT22"/>
<organism evidence="3 4">
    <name type="scientific">Mytilus edulis</name>
    <name type="common">Blue mussel</name>
    <dbReference type="NCBI Taxonomy" id="6550"/>
    <lineage>
        <taxon>Eukaryota</taxon>
        <taxon>Metazoa</taxon>
        <taxon>Spiralia</taxon>
        <taxon>Lophotrochozoa</taxon>
        <taxon>Mollusca</taxon>
        <taxon>Bivalvia</taxon>
        <taxon>Autobranchia</taxon>
        <taxon>Pteriomorphia</taxon>
        <taxon>Mytilida</taxon>
        <taxon>Mytiloidea</taxon>
        <taxon>Mytilidae</taxon>
        <taxon>Mytilinae</taxon>
        <taxon>Mytilus</taxon>
    </lineage>
</organism>
<evidence type="ECO:0000313" key="3">
    <source>
        <dbReference type="EMBL" id="CAG2186879.1"/>
    </source>
</evidence>
<feature type="coiled-coil region" evidence="1">
    <location>
        <begin position="120"/>
        <end position="182"/>
    </location>
</feature>
<gene>
    <name evidence="3" type="ORF">MEDL_2412</name>
</gene>
<keyword evidence="4" id="KW-1185">Reference proteome</keyword>
<name>A0A8S3PT22_MYTED</name>
<reference evidence="3" key="1">
    <citation type="submission" date="2021-03" db="EMBL/GenBank/DDBJ databases">
        <authorList>
            <person name="Bekaert M."/>
        </authorList>
    </citation>
    <scope>NUCLEOTIDE SEQUENCE</scope>
</reference>
<dbReference type="InterPro" id="IPR041249">
    <property type="entry name" value="HEPN_DZIP3"/>
</dbReference>
<accession>A0A8S3PT22</accession>
<evidence type="ECO:0000256" key="1">
    <source>
        <dbReference type="SAM" id="Coils"/>
    </source>
</evidence>
<sequence length="198" mass="23124">METLWNSSRFLSDVIIEDVPDSKTFDIQLMITLLRNFTNITHPHGGFDCLPTDIETTPGADLARIKYYRNYLAHLHDVKVGTTYFNIAWDIISGAIERLGGQHMKEECDQLRTKTLDQTNKEIMMDIKRSNDEIRELRESLDSLKRSHDDLQKAHSDMKRSNEVLQNNHTEMTKEVKRLKSVQNDTVPWNVRGKQLFY</sequence>
<dbReference type="OrthoDB" id="6062647at2759"/>
<evidence type="ECO:0000313" key="4">
    <source>
        <dbReference type="Proteomes" id="UP000683360"/>
    </source>
</evidence>
<dbReference type="Pfam" id="PF18738">
    <property type="entry name" value="HEPN_DZIP3"/>
    <property type="match status" value="1"/>
</dbReference>
<proteinExistence type="predicted"/>
<feature type="domain" description="DZIP3-like HEPN" evidence="2">
    <location>
        <begin position="17"/>
        <end position="122"/>
    </location>
</feature>
<keyword evidence="1" id="KW-0175">Coiled coil</keyword>
<protein>
    <recommendedName>
        <fullName evidence="2">DZIP3-like HEPN domain-containing protein</fullName>
    </recommendedName>
</protein>